<evidence type="ECO:0000313" key="3">
    <source>
        <dbReference type="Proteomes" id="UP000663880"/>
    </source>
</evidence>
<dbReference type="AlphaFoldDB" id="A0A821Y378"/>
<name>A0A821Y378_9NEOP</name>
<evidence type="ECO:0000256" key="1">
    <source>
        <dbReference type="SAM" id="MobiDB-lite"/>
    </source>
</evidence>
<protein>
    <submittedName>
        <fullName evidence="2">Uncharacterized protein</fullName>
    </submittedName>
</protein>
<dbReference type="OrthoDB" id="6930099at2759"/>
<gene>
    <name evidence="2" type="ORF">PMACD_LOCUS15365</name>
</gene>
<evidence type="ECO:0000313" key="2">
    <source>
        <dbReference type="EMBL" id="CAF4947813.1"/>
    </source>
</evidence>
<comment type="caution">
    <text evidence="2">The sequence shown here is derived from an EMBL/GenBank/DDBJ whole genome shotgun (WGS) entry which is preliminary data.</text>
</comment>
<organism evidence="2 3">
    <name type="scientific">Pieris macdunnoughi</name>
    <dbReference type="NCBI Taxonomy" id="345717"/>
    <lineage>
        <taxon>Eukaryota</taxon>
        <taxon>Metazoa</taxon>
        <taxon>Ecdysozoa</taxon>
        <taxon>Arthropoda</taxon>
        <taxon>Hexapoda</taxon>
        <taxon>Insecta</taxon>
        <taxon>Pterygota</taxon>
        <taxon>Neoptera</taxon>
        <taxon>Endopterygota</taxon>
        <taxon>Lepidoptera</taxon>
        <taxon>Glossata</taxon>
        <taxon>Ditrysia</taxon>
        <taxon>Papilionoidea</taxon>
        <taxon>Pieridae</taxon>
        <taxon>Pierinae</taxon>
        <taxon>Pieris</taxon>
    </lineage>
</organism>
<keyword evidence="3" id="KW-1185">Reference proteome</keyword>
<proteinExistence type="predicted"/>
<accession>A0A821Y378</accession>
<sequence length="131" mass="14537">MGISRSEEPAPCPTSGTSDERPLANSILQLSRCLQLPNVLFPPVFTSDIRVASTSRDTSVAVTAIPFSPETLRPLLKAPPRKGHQTNRRKVKFAIFTDTPVKDELAAIEAARTVKKKVKKPNFEETKIRKR</sequence>
<dbReference type="EMBL" id="CAJOBZ010000070">
    <property type="protein sequence ID" value="CAF4947813.1"/>
    <property type="molecule type" value="Genomic_DNA"/>
</dbReference>
<dbReference type="Proteomes" id="UP000663880">
    <property type="component" value="Unassembled WGS sequence"/>
</dbReference>
<feature type="region of interest" description="Disordered" evidence="1">
    <location>
        <begin position="1"/>
        <end position="20"/>
    </location>
</feature>
<reference evidence="2" key="1">
    <citation type="submission" date="2021-02" db="EMBL/GenBank/DDBJ databases">
        <authorList>
            <person name="Steward A R."/>
        </authorList>
    </citation>
    <scope>NUCLEOTIDE SEQUENCE</scope>
</reference>